<accession>A0A8H5M8H5</accession>
<sequence length="465" mass="52456">MASTYHYHHPQPVWPPSHFDGFPAMYWTPPNHAGQAGEVNSWRERINAERRETLRRVEQIRADEELAMRMQREEEHLLLLDSTRSAEADYGPPIVDEDTHRQRRMSTSTRPCTPHSRRSRRSQSPVVEPFIPPPSTKPSQRSPTSKARRASAAVNDPAPSKVTSSVLTPAQQLRECAHIFTRALPCSRCGNDMFIQPMVDVSVGKQLHLTCEKCPKRTAHCRGCAKAVGCRRDCDALHSDCRLITCCRKGRAIAIFEILSLFDKYYTSAAEDLSKSSIWPVPKAERDDFLRLATSNSDSRLTRPFNTTLSETLAALQTWLPLEHSVHSSVPLLLSTSFILEVVRAYLKDATGGLINWVVYGELYTEILSLLKLLGRQECHHELVMGSLPTIHRSSGLHSWVWDAQSEWSADCTGGRKSLYSIADAKDIRAQLGKLGKKLLSEESREFVTQFSMDLNHIVCMNVLN</sequence>
<organism evidence="2 3">
    <name type="scientific">Tricholomella constricta</name>
    <dbReference type="NCBI Taxonomy" id="117010"/>
    <lineage>
        <taxon>Eukaryota</taxon>
        <taxon>Fungi</taxon>
        <taxon>Dikarya</taxon>
        <taxon>Basidiomycota</taxon>
        <taxon>Agaricomycotina</taxon>
        <taxon>Agaricomycetes</taxon>
        <taxon>Agaricomycetidae</taxon>
        <taxon>Agaricales</taxon>
        <taxon>Tricholomatineae</taxon>
        <taxon>Lyophyllaceae</taxon>
        <taxon>Tricholomella</taxon>
    </lineage>
</organism>
<evidence type="ECO:0000256" key="1">
    <source>
        <dbReference type="SAM" id="MobiDB-lite"/>
    </source>
</evidence>
<dbReference type="Proteomes" id="UP000565441">
    <property type="component" value="Unassembled WGS sequence"/>
</dbReference>
<feature type="region of interest" description="Disordered" evidence="1">
    <location>
        <begin position="83"/>
        <end position="165"/>
    </location>
</feature>
<evidence type="ECO:0000313" key="2">
    <source>
        <dbReference type="EMBL" id="KAF5385160.1"/>
    </source>
</evidence>
<protein>
    <submittedName>
        <fullName evidence="2">Uncharacterized protein</fullName>
    </submittedName>
</protein>
<proteinExistence type="predicted"/>
<dbReference type="AlphaFoldDB" id="A0A8H5M8H5"/>
<gene>
    <name evidence="2" type="ORF">D9615_000916</name>
</gene>
<reference evidence="2 3" key="1">
    <citation type="journal article" date="2020" name="ISME J.">
        <title>Uncovering the hidden diversity of litter-decomposition mechanisms in mushroom-forming fungi.</title>
        <authorList>
            <person name="Floudas D."/>
            <person name="Bentzer J."/>
            <person name="Ahren D."/>
            <person name="Johansson T."/>
            <person name="Persson P."/>
            <person name="Tunlid A."/>
        </authorList>
    </citation>
    <scope>NUCLEOTIDE SEQUENCE [LARGE SCALE GENOMIC DNA]</scope>
    <source>
        <strain evidence="2 3">CBS 661.87</strain>
    </source>
</reference>
<comment type="caution">
    <text evidence="2">The sequence shown here is derived from an EMBL/GenBank/DDBJ whole genome shotgun (WGS) entry which is preliminary data.</text>
</comment>
<evidence type="ECO:0000313" key="3">
    <source>
        <dbReference type="Proteomes" id="UP000565441"/>
    </source>
</evidence>
<dbReference type="EMBL" id="JAACJP010000004">
    <property type="protein sequence ID" value="KAF5385160.1"/>
    <property type="molecule type" value="Genomic_DNA"/>
</dbReference>
<dbReference type="OrthoDB" id="47801at2759"/>
<name>A0A8H5M8H5_9AGAR</name>
<keyword evidence="3" id="KW-1185">Reference proteome</keyword>